<dbReference type="Proteomes" id="UP001377168">
    <property type="component" value="Unassembled WGS sequence"/>
</dbReference>
<organism evidence="1 2">
    <name type="scientific">Streptomyces achmelvichensis</name>
    <dbReference type="NCBI Taxonomy" id="3134111"/>
    <lineage>
        <taxon>Bacteria</taxon>
        <taxon>Bacillati</taxon>
        <taxon>Actinomycetota</taxon>
        <taxon>Actinomycetes</taxon>
        <taxon>Kitasatosporales</taxon>
        <taxon>Streptomycetaceae</taxon>
        <taxon>Streptomyces</taxon>
    </lineage>
</organism>
<protein>
    <submittedName>
        <fullName evidence="1">MFS transporter</fullName>
    </submittedName>
</protein>
<reference evidence="1" key="1">
    <citation type="submission" date="2024-03" db="EMBL/GenBank/DDBJ databases">
        <title>Novel Streptomyces species of biotechnological and ecological value are a feature of Machair soil.</title>
        <authorList>
            <person name="Prole J.R."/>
            <person name="Goodfellow M."/>
            <person name="Allenby N."/>
            <person name="Ward A.C."/>
        </authorList>
    </citation>
    <scope>NUCLEOTIDE SEQUENCE</scope>
    <source>
        <strain evidence="1">MS2.AVA.5</strain>
    </source>
</reference>
<keyword evidence="2" id="KW-1185">Reference proteome</keyword>
<sequence>METETETETATSSTCIPARAAHRDGNVLRWLGAYAASLVGDSIYFLALGWAAAQIAGPAQVGMVMAAGAVPRALLMLGGGVIADRFGPRRVVIASDAVRCAVILAVAGALALATPGLWLLIAAALVFGAVDALFMPAVGALPPRITDAGQLVRVQGLRALVQRVGTTTGPPLAGFAMGTGGPAAAFGVAGGLFALSLVLLVAVRIAPLPGGIGEDRGEPPWQQLRDGLRHIRRHPLIGPLVLSGALSELGAIPPLNVGLVLLADERGWGPSGVGWIVGAFGVGAGASALLLTIARRLPRAGAVQIAALVVGSAAIGSLALAPALVTAVALAGATGLVAGVCGGLAIALIQSATDPAYLGRVSSVMALTSVGIAPFAYPLFGFATDSFGTVPVFLACGAISMTGAAVGLLTPAVRRAELVR</sequence>
<accession>A0ACC6PSY2</accession>
<proteinExistence type="predicted"/>
<comment type="caution">
    <text evidence="1">The sequence shown here is derived from an EMBL/GenBank/DDBJ whole genome shotgun (WGS) entry which is preliminary data.</text>
</comment>
<name>A0ACC6PSY2_9ACTN</name>
<dbReference type="EMBL" id="JBBKAJ010000022">
    <property type="protein sequence ID" value="MEJ8634390.1"/>
    <property type="molecule type" value="Genomic_DNA"/>
</dbReference>
<evidence type="ECO:0000313" key="1">
    <source>
        <dbReference type="EMBL" id="MEJ8634390.1"/>
    </source>
</evidence>
<gene>
    <name evidence="1" type="ORF">WKI67_13425</name>
</gene>
<evidence type="ECO:0000313" key="2">
    <source>
        <dbReference type="Proteomes" id="UP001377168"/>
    </source>
</evidence>